<keyword evidence="6 10" id="KW-0735">Signal-anchor</keyword>
<keyword evidence="3 10" id="KW-0328">Glycosyltransferase</keyword>
<dbReference type="Proteomes" id="UP000694865">
    <property type="component" value="Unplaced"/>
</dbReference>
<evidence type="ECO:0000256" key="9">
    <source>
        <dbReference type="ARBA" id="ARBA00023136"/>
    </source>
</evidence>
<dbReference type="Gene3D" id="3.90.550.50">
    <property type="match status" value="1"/>
</dbReference>
<keyword evidence="11" id="KW-1185">Reference proteome</keyword>
<evidence type="ECO:0000313" key="11">
    <source>
        <dbReference type="Proteomes" id="UP000694865"/>
    </source>
</evidence>
<evidence type="ECO:0000256" key="1">
    <source>
        <dbReference type="ARBA" id="ARBA00004323"/>
    </source>
</evidence>
<evidence type="ECO:0000256" key="10">
    <source>
        <dbReference type="RuleBase" id="RU363063"/>
    </source>
</evidence>
<accession>A0ABM0GIA7</accession>
<dbReference type="EC" id="2.4.1.-" evidence="10"/>
<dbReference type="InterPro" id="IPR002659">
    <property type="entry name" value="Glyco_trans_31"/>
</dbReference>
<proteinExistence type="inferred from homology"/>
<keyword evidence="7 10" id="KW-1133">Transmembrane helix</keyword>
<keyword evidence="8 10" id="KW-0333">Golgi apparatus</keyword>
<keyword evidence="5 10" id="KW-0812">Transmembrane</keyword>
<dbReference type="GeneID" id="100367649"/>
<dbReference type="PANTHER" id="PTHR11214:SF314">
    <property type="entry name" value="HEXOSYLTRANSFERASE"/>
    <property type="match status" value="1"/>
</dbReference>
<evidence type="ECO:0000256" key="8">
    <source>
        <dbReference type="ARBA" id="ARBA00023034"/>
    </source>
</evidence>
<evidence type="ECO:0000256" key="2">
    <source>
        <dbReference type="ARBA" id="ARBA00008661"/>
    </source>
</evidence>
<dbReference type="RefSeq" id="XP_002730446.1">
    <property type="nucleotide sequence ID" value="XM_002730400.1"/>
</dbReference>
<protein>
    <recommendedName>
        <fullName evidence="10">Hexosyltransferase</fullName>
        <ecNumber evidence="10">2.4.1.-</ecNumber>
    </recommendedName>
</protein>
<comment type="subcellular location">
    <subcellularLocation>
        <location evidence="1 10">Golgi apparatus membrane</location>
        <topology evidence="1 10">Single-pass type II membrane protein</topology>
    </subcellularLocation>
</comment>
<gene>
    <name evidence="12" type="primary">LOC100367649</name>
</gene>
<evidence type="ECO:0000256" key="5">
    <source>
        <dbReference type="ARBA" id="ARBA00022692"/>
    </source>
</evidence>
<dbReference type="Pfam" id="PF01762">
    <property type="entry name" value="Galactosyl_T"/>
    <property type="match status" value="1"/>
</dbReference>
<name>A0ABM0GIA7_SACKO</name>
<evidence type="ECO:0000256" key="3">
    <source>
        <dbReference type="ARBA" id="ARBA00022676"/>
    </source>
</evidence>
<sequence length="448" mass="51676">MSLTFLRMFVIFAVYNFILTCYIFSERYMVVHSVYRSDSGTDHTVHSCPKLYTALLEKLRSNYTGSDIRLDIGNNNSLFVKYLSNVYPLTSSGSYHLRGARGDDTYNDTHIPTKDIISENIITMKTLSGRNKTRSHNKESEDSTNVLADVTVVPPSKEGFVQHTLPQSSNVTNSVSVQYIIRNDKLCSNADVYLLILVLSAPKNRLQRKAIRNTWGRGADGSDVTVRLAFLFGTTMEVKEMQTLRSESEKFGDIVQGDFEDSYANLTLKTIFGLQWTVENCANAAYILKADDDIYVIMDNLLRWLKYLRPIRRRLLYTGYLYGHTRVDRNKKTKWYVPEKDYPEMFYPPYISGGAYLLSNEVVREFYRETSMVRPFIFEDVYLGILAKRLHIYAVHNSLFHTTHAGYSKPNCQKSKAIAVHGFKSLEMYKFYNELQKNKYENCTIQDS</sequence>
<feature type="transmembrane region" description="Helical" evidence="10">
    <location>
        <begin position="6"/>
        <end position="25"/>
    </location>
</feature>
<dbReference type="SUPFAM" id="SSF53448">
    <property type="entry name" value="Nucleotide-diphospho-sugar transferases"/>
    <property type="match status" value="1"/>
</dbReference>
<dbReference type="InterPro" id="IPR029044">
    <property type="entry name" value="Nucleotide-diphossugar_trans"/>
</dbReference>
<comment type="similarity">
    <text evidence="2 10">Belongs to the glycosyltransferase 31 family.</text>
</comment>
<dbReference type="PANTHER" id="PTHR11214">
    <property type="entry name" value="BETA-1,3-N-ACETYLGLUCOSAMINYLTRANSFERASE"/>
    <property type="match status" value="1"/>
</dbReference>
<keyword evidence="4" id="KW-0808">Transferase</keyword>
<evidence type="ECO:0000256" key="7">
    <source>
        <dbReference type="ARBA" id="ARBA00022989"/>
    </source>
</evidence>
<evidence type="ECO:0000313" key="12">
    <source>
        <dbReference type="RefSeq" id="XP_002730446.1"/>
    </source>
</evidence>
<organism evidence="11 12">
    <name type="scientific">Saccoglossus kowalevskii</name>
    <name type="common">Acorn worm</name>
    <dbReference type="NCBI Taxonomy" id="10224"/>
    <lineage>
        <taxon>Eukaryota</taxon>
        <taxon>Metazoa</taxon>
        <taxon>Hemichordata</taxon>
        <taxon>Enteropneusta</taxon>
        <taxon>Harrimaniidae</taxon>
        <taxon>Saccoglossus</taxon>
    </lineage>
</organism>
<evidence type="ECO:0000256" key="6">
    <source>
        <dbReference type="ARBA" id="ARBA00022968"/>
    </source>
</evidence>
<keyword evidence="9 10" id="KW-0472">Membrane</keyword>
<reference evidence="12" key="1">
    <citation type="submission" date="2025-08" db="UniProtKB">
        <authorList>
            <consortium name="RefSeq"/>
        </authorList>
    </citation>
    <scope>IDENTIFICATION</scope>
    <source>
        <tissue evidence="12">Testes</tissue>
    </source>
</reference>
<evidence type="ECO:0000256" key="4">
    <source>
        <dbReference type="ARBA" id="ARBA00022679"/>
    </source>
</evidence>